<reference evidence="2" key="1">
    <citation type="submission" date="2016-10" db="EMBL/GenBank/DDBJ databases">
        <authorList>
            <person name="Varghese N."/>
            <person name="Submissions S."/>
        </authorList>
    </citation>
    <scope>NUCLEOTIDE SEQUENCE [LARGE SCALE GENOMIC DNA]</scope>
    <source>
        <strain evidence="2">DSM 9751</strain>
    </source>
</reference>
<keyword evidence="2" id="KW-1185">Reference proteome</keyword>
<dbReference type="Proteomes" id="UP000198982">
    <property type="component" value="Unassembled WGS sequence"/>
</dbReference>
<sequence>MTNALPLDLIDPSTFEVDVTLEISCDDEDQILSRPVGDGFTYQELEQSHVRFSGDDESAGAVPEHAASDIHSASGYCQSVELTLSAKTFGGVTVQLGCFGSEDQVEKAKAAIALPVNLLLGQN</sequence>
<proteinExistence type="predicted"/>
<dbReference type="RefSeq" id="WP_092320963.1">
    <property type="nucleotide sequence ID" value="NZ_FNTJ01000003.1"/>
</dbReference>
<dbReference type="EMBL" id="FNTJ01000003">
    <property type="protein sequence ID" value="SED38089.1"/>
    <property type="molecule type" value="Genomic_DNA"/>
</dbReference>
<evidence type="ECO:0000313" key="2">
    <source>
        <dbReference type="Proteomes" id="UP000198982"/>
    </source>
</evidence>
<organism evidence="1 2">
    <name type="scientific">Pseudomonas saponiphila</name>
    <dbReference type="NCBI Taxonomy" id="556534"/>
    <lineage>
        <taxon>Bacteria</taxon>
        <taxon>Pseudomonadati</taxon>
        <taxon>Pseudomonadota</taxon>
        <taxon>Gammaproteobacteria</taxon>
        <taxon>Pseudomonadales</taxon>
        <taxon>Pseudomonadaceae</taxon>
        <taxon>Pseudomonas</taxon>
    </lineage>
</organism>
<name>A0A1H5A6Z7_9PSED</name>
<evidence type="ECO:0000313" key="1">
    <source>
        <dbReference type="EMBL" id="SED38089.1"/>
    </source>
</evidence>
<protein>
    <submittedName>
        <fullName evidence="1">Uncharacterized protein</fullName>
    </submittedName>
</protein>
<gene>
    <name evidence="1" type="ORF">SAMN05216178_7014</name>
</gene>
<dbReference type="AlphaFoldDB" id="A0A1H5A6Z7"/>
<accession>A0A1H5A6Z7</accession>